<keyword evidence="2" id="KW-1133">Transmembrane helix</keyword>
<dbReference type="EMBL" id="CAMXCT030000213">
    <property type="protein sequence ID" value="CAL4762905.1"/>
    <property type="molecule type" value="Genomic_DNA"/>
</dbReference>
<feature type="transmembrane region" description="Helical" evidence="2">
    <location>
        <begin position="385"/>
        <end position="405"/>
    </location>
</feature>
<dbReference type="EMBL" id="CAMXCT010000213">
    <property type="protein sequence ID" value="CAI3975593.1"/>
    <property type="molecule type" value="Genomic_DNA"/>
</dbReference>
<feature type="transmembrane region" description="Helical" evidence="2">
    <location>
        <begin position="441"/>
        <end position="460"/>
    </location>
</feature>
<evidence type="ECO:0000313" key="6">
    <source>
        <dbReference type="Proteomes" id="UP001152797"/>
    </source>
</evidence>
<dbReference type="SUPFAM" id="SSF46458">
    <property type="entry name" value="Globin-like"/>
    <property type="match status" value="1"/>
</dbReference>
<dbReference type="InterPro" id="IPR009050">
    <property type="entry name" value="Globin-like_sf"/>
</dbReference>
<organism evidence="3">
    <name type="scientific">Cladocopium goreaui</name>
    <dbReference type="NCBI Taxonomy" id="2562237"/>
    <lineage>
        <taxon>Eukaryota</taxon>
        <taxon>Sar</taxon>
        <taxon>Alveolata</taxon>
        <taxon>Dinophyceae</taxon>
        <taxon>Suessiales</taxon>
        <taxon>Symbiodiniaceae</taxon>
        <taxon>Cladocopium</taxon>
    </lineage>
</organism>
<dbReference type="Gene3D" id="1.10.490.10">
    <property type="entry name" value="Globins"/>
    <property type="match status" value="1"/>
</dbReference>
<feature type="transmembrane region" description="Helical" evidence="2">
    <location>
        <begin position="528"/>
        <end position="550"/>
    </location>
</feature>
<evidence type="ECO:0000313" key="3">
    <source>
        <dbReference type="EMBL" id="CAI3975593.1"/>
    </source>
</evidence>
<keyword evidence="2" id="KW-0472">Membrane</keyword>
<dbReference type="CDD" id="cd01040">
    <property type="entry name" value="Mb-like"/>
    <property type="match status" value="1"/>
</dbReference>
<gene>
    <name evidence="3" type="ORF">C1SCF055_LOCUS3892</name>
</gene>
<protein>
    <submittedName>
        <fullName evidence="5">Globin family profile domain-containing protein</fullName>
    </submittedName>
</protein>
<evidence type="ECO:0000313" key="4">
    <source>
        <dbReference type="EMBL" id="CAL1128968.1"/>
    </source>
</evidence>
<feature type="transmembrane region" description="Helical" evidence="2">
    <location>
        <begin position="352"/>
        <end position="373"/>
    </location>
</feature>
<dbReference type="InterPro" id="IPR044399">
    <property type="entry name" value="Mb-like_M"/>
</dbReference>
<dbReference type="AlphaFoldDB" id="A0A9P1BNH1"/>
<feature type="region of interest" description="Disordered" evidence="1">
    <location>
        <begin position="692"/>
        <end position="714"/>
    </location>
</feature>
<feature type="compositionally biased region" description="Low complexity" evidence="1">
    <location>
        <begin position="748"/>
        <end position="761"/>
    </location>
</feature>
<keyword evidence="6" id="KW-1185">Reference proteome</keyword>
<evidence type="ECO:0000256" key="2">
    <source>
        <dbReference type="SAM" id="Phobius"/>
    </source>
</evidence>
<feature type="region of interest" description="Disordered" evidence="1">
    <location>
        <begin position="744"/>
        <end position="781"/>
    </location>
</feature>
<accession>A0A9P1BNH1</accession>
<reference evidence="4" key="2">
    <citation type="submission" date="2024-04" db="EMBL/GenBank/DDBJ databases">
        <authorList>
            <person name="Chen Y."/>
            <person name="Shah S."/>
            <person name="Dougan E. K."/>
            <person name="Thang M."/>
            <person name="Chan C."/>
        </authorList>
    </citation>
    <scope>NUCLEOTIDE SEQUENCE [LARGE SCALE GENOMIC DNA]</scope>
</reference>
<evidence type="ECO:0000313" key="5">
    <source>
        <dbReference type="EMBL" id="CAL4762905.1"/>
    </source>
</evidence>
<dbReference type="GO" id="GO:0020037">
    <property type="term" value="F:heme binding"/>
    <property type="evidence" value="ECO:0007669"/>
    <property type="project" value="InterPro"/>
</dbReference>
<sequence>MNLADFKAVMLSSLRSLLPKEWSGEHEAAWSWLWESVEALLGVQRGRLAQMEKQLARYFASLEDKTREEISIDLYGKFFEAVPAGQEYFKQSASRLTVIANRVLDMSLELIKYPYRMVDEISAVGLRHVGYAVPVEFFGPFVTACVESLASRASAEVLESFSWSLGLVSRMLVRTIKEGSTIVMKAINQNSKELLASALECAPRGSRDQWVLTVSVGTQSISPLLWAIDSGTWAAAESMIEDLLTIRADRLKYYYGLDSLFLRHPDIVEILAFRATTLLPTLLNGMVWRSHLVHGGLRRANYYIKHLLVTDKGTFPEAMENLVELHDPKITVHPFLLRLVDVIWTGVVRSKFVFGSTWLLFNLILFVLSHGMLNHRHEQEHLYSRIAMFSCRAVIYFLGMTNLIYGRVRHAYQAIRDNDLVVVFDRIPIPKRYFDNWREPASLLLVLSLIVSFFIEPIFFCLQHSEGNFEGAGIFTDNCPEAQGICEVYSVISMLVIGLYMSLLMDLATLSAKLSTYVLVAINVLPELVLALSALCFFIFMFATCVAVSVNDVRSFQEFPTSLLRLFQFALRINSDEDLVAISQSPLLSVGVGLFLVVILVGTFSILVAQLTQSYLELYDSMVGYAALRRRMQIEVDYLQTLRRKTWNHFVGSLMLDEPLEFGEGDIGLPGGIQIMEPAKLHVLHRESIQRYGGSTSPSMPWPKERESVHTATENERLERLMRKFQKALATVARKTCRKVDLGSMLGSSIKSSRSSRSRNSNGDPAEEDTRSECSSVKSVT</sequence>
<comment type="caution">
    <text evidence="3">The sequence shown here is derived from an EMBL/GenBank/DDBJ whole genome shotgun (WGS) entry which is preliminary data.</text>
</comment>
<dbReference type="EMBL" id="CAMXCT020000213">
    <property type="protein sequence ID" value="CAL1128968.1"/>
    <property type="molecule type" value="Genomic_DNA"/>
</dbReference>
<proteinExistence type="predicted"/>
<dbReference type="OrthoDB" id="425228at2759"/>
<dbReference type="Proteomes" id="UP001152797">
    <property type="component" value="Unassembled WGS sequence"/>
</dbReference>
<dbReference type="GO" id="GO:0019825">
    <property type="term" value="F:oxygen binding"/>
    <property type="evidence" value="ECO:0007669"/>
    <property type="project" value="InterPro"/>
</dbReference>
<dbReference type="InterPro" id="IPR012292">
    <property type="entry name" value="Globin/Proto"/>
</dbReference>
<name>A0A9P1BNH1_9DINO</name>
<evidence type="ECO:0000256" key="1">
    <source>
        <dbReference type="SAM" id="MobiDB-lite"/>
    </source>
</evidence>
<feature type="transmembrane region" description="Helical" evidence="2">
    <location>
        <begin position="587"/>
        <end position="609"/>
    </location>
</feature>
<feature type="compositionally biased region" description="Basic and acidic residues" evidence="1">
    <location>
        <begin position="703"/>
        <end position="714"/>
    </location>
</feature>
<keyword evidence="2" id="KW-0812">Transmembrane</keyword>
<reference evidence="3" key="1">
    <citation type="submission" date="2022-10" db="EMBL/GenBank/DDBJ databases">
        <authorList>
            <person name="Chen Y."/>
            <person name="Dougan E. K."/>
            <person name="Chan C."/>
            <person name="Rhodes N."/>
            <person name="Thang M."/>
        </authorList>
    </citation>
    <scope>NUCLEOTIDE SEQUENCE</scope>
</reference>